<evidence type="ECO:0000313" key="1">
    <source>
        <dbReference type="EMBL" id="MBA4662056.1"/>
    </source>
</evidence>
<proteinExistence type="predicted"/>
<accession>A0A7C9AA22</accession>
<dbReference type="EMBL" id="GISG01214624">
    <property type="protein sequence ID" value="MBA4662056.1"/>
    <property type="molecule type" value="Transcribed_RNA"/>
</dbReference>
<dbReference type="AlphaFoldDB" id="A0A7C9AA22"/>
<name>A0A7C9AA22_OPUST</name>
<sequence length="127" mass="14405">MYCRCMRHGCMLKQLIISDSIPRGPQVCDIPVLSSSWIIAQVVILGLLCDWLPFRCEEEGMAPLLQMPPCAGDVVGERVCCYWCFQQLDTTCSLLGQDWDALLDISGFFPLFHSAGLYEIRSLWNVR</sequence>
<organism evidence="1">
    <name type="scientific">Opuntia streptacantha</name>
    <name type="common">Prickly pear cactus</name>
    <name type="synonym">Opuntia cardona</name>
    <dbReference type="NCBI Taxonomy" id="393608"/>
    <lineage>
        <taxon>Eukaryota</taxon>
        <taxon>Viridiplantae</taxon>
        <taxon>Streptophyta</taxon>
        <taxon>Embryophyta</taxon>
        <taxon>Tracheophyta</taxon>
        <taxon>Spermatophyta</taxon>
        <taxon>Magnoliopsida</taxon>
        <taxon>eudicotyledons</taxon>
        <taxon>Gunneridae</taxon>
        <taxon>Pentapetalae</taxon>
        <taxon>Caryophyllales</taxon>
        <taxon>Cactineae</taxon>
        <taxon>Cactaceae</taxon>
        <taxon>Opuntioideae</taxon>
        <taxon>Opuntia</taxon>
    </lineage>
</organism>
<protein>
    <submittedName>
        <fullName evidence="1">Uncharacterized protein</fullName>
    </submittedName>
</protein>
<reference evidence="1" key="1">
    <citation type="journal article" date="2013" name="J. Plant Res.">
        <title>Effect of fungi and light on seed germination of three Opuntia species from semiarid lands of central Mexico.</title>
        <authorList>
            <person name="Delgado-Sanchez P."/>
            <person name="Jimenez-Bremont J.F."/>
            <person name="Guerrero-Gonzalez Mde L."/>
            <person name="Flores J."/>
        </authorList>
    </citation>
    <scope>NUCLEOTIDE SEQUENCE</scope>
    <source>
        <tissue evidence="1">Cladode</tissue>
    </source>
</reference>
<reference evidence="1" key="2">
    <citation type="submission" date="2020-07" db="EMBL/GenBank/DDBJ databases">
        <authorList>
            <person name="Vera ALvarez R."/>
            <person name="Arias-Moreno D.M."/>
            <person name="Jimenez-Jacinto V."/>
            <person name="Jimenez-Bremont J.F."/>
            <person name="Swaminathan K."/>
            <person name="Moose S.P."/>
            <person name="Guerrero-Gonzalez M.L."/>
            <person name="Marino-Ramirez L."/>
            <person name="Landsman D."/>
            <person name="Rodriguez-Kessler M."/>
            <person name="Delgado-Sanchez P."/>
        </authorList>
    </citation>
    <scope>NUCLEOTIDE SEQUENCE</scope>
    <source>
        <tissue evidence="1">Cladode</tissue>
    </source>
</reference>